<dbReference type="GO" id="GO:0016887">
    <property type="term" value="F:ATP hydrolysis activity"/>
    <property type="evidence" value="ECO:0007669"/>
    <property type="project" value="InterPro"/>
</dbReference>
<dbReference type="InterPro" id="IPR027417">
    <property type="entry name" value="P-loop_NTPase"/>
</dbReference>
<dbReference type="InterPro" id="IPR003439">
    <property type="entry name" value="ABC_transporter-like_ATP-bd"/>
</dbReference>
<name>A0A2K9E281_9MICO</name>
<dbReference type="InterPro" id="IPR017871">
    <property type="entry name" value="ABC_transporter-like_CS"/>
</dbReference>
<evidence type="ECO:0000313" key="6">
    <source>
        <dbReference type="Proteomes" id="UP000233276"/>
    </source>
</evidence>
<dbReference type="InterPro" id="IPR003593">
    <property type="entry name" value="AAA+_ATPase"/>
</dbReference>
<accession>A0A2K9E281</accession>
<dbReference type="SUPFAM" id="SSF52540">
    <property type="entry name" value="P-loop containing nucleoside triphosphate hydrolases"/>
    <property type="match status" value="1"/>
</dbReference>
<dbReference type="Pfam" id="PF00005">
    <property type="entry name" value="ABC_tran"/>
    <property type="match status" value="1"/>
</dbReference>
<sequence length="349" mass="35952">MDVAISAAAGEIVAVMGPSGAGKSTLLDVVSGLMRASAGEVRVGGEVVSSPAVQVAPQRRGVVLLGQDPRLFPHLSARDNVAFGLRVSDDAGRAAARVARRAQAQRWLENVGLPGVGHRRPAELSGGQQQRVALARALATAPRLLLLDEPFTALDPVTVADIRRVLAAHLRASGTTTLFVTHDVVDAVTLADRLVVIEDGRVSQQGPAREVLTTPATDFVAALGGVNRVPGRVQAGVWTAGAVRLPAPGLSDGDAVALILTGAVRVRSARGAGERDSADAEAVGASASGIRWSARVVRIEATAAGVRLHTREPAVVCELAIAEFAAADVAEGDEVRLSIVATDVRVAAR</sequence>
<organism evidence="5 6">
    <name type="scientific">Microbacterium hominis</name>
    <dbReference type="NCBI Taxonomy" id="162426"/>
    <lineage>
        <taxon>Bacteria</taxon>
        <taxon>Bacillati</taxon>
        <taxon>Actinomycetota</taxon>
        <taxon>Actinomycetes</taxon>
        <taxon>Micrococcales</taxon>
        <taxon>Microbacteriaceae</taxon>
        <taxon>Microbacterium</taxon>
    </lineage>
</organism>
<evidence type="ECO:0000313" key="5">
    <source>
        <dbReference type="EMBL" id="AUG31093.1"/>
    </source>
</evidence>
<gene>
    <name evidence="5" type="ORF">CXR34_04895</name>
</gene>
<reference evidence="5 6" key="1">
    <citation type="submission" date="2017-12" db="EMBL/GenBank/DDBJ databases">
        <title>Isolation and characterization of estrogens degradatiion strain Microbacterium hominis SJTG1.</title>
        <authorList>
            <person name="Xiong W."/>
            <person name="Yin C."/>
            <person name="Zheng D."/>
            <person name="Liang R."/>
        </authorList>
    </citation>
    <scope>NUCLEOTIDE SEQUENCE [LARGE SCALE GENOMIC DNA]</scope>
    <source>
        <strain evidence="5 6">SJTG1</strain>
    </source>
</reference>
<evidence type="ECO:0000256" key="3">
    <source>
        <dbReference type="ARBA" id="ARBA00022840"/>
    </source>
</evidence>
<dbReference type="GO" id="GO:0005524">
    <property type="term" value="F:ATP binding"/>
    <property type="evidence" value="ECO:0007669"/>
    <property type="project" value="UniProtKB-KW"/>
</dbReference>
<feature type="domain" description="ABC transporter" evidence="4">
    <location>
        <begin position="1"/>
        <end position="224"/>
    </location>
</feature>
<evidence type="ECO:0000256" key="1">
    <source>
        <dbReference type="ARBA" id="ARBA00022448"/>
    </source>
</evidence>
<evidence type="ECO:0000256" key="2">
    <source>
        <dbReference type="ARBA" id="ARBA00022741"/>
    </source>
</evidence>
<dbReference type="PROSITE" id="PS00211">
    <property type="entry name" value="ABC_TRANSPORTER_1"/>
    <property type="match status" value="1"/>
</dbReference>
<dbReference type="PANTHER" id="PTHR42781">
    <property type="entry name" value="SPERMIDINE/PUTRESCINE IMPORT ATP-BINDING PROTEIN POTA"/>
    <property type="match status" value="1"/>
</dbReference>
<dbReference type="EMBL" id="CP025299">
    <property type="protein sequence ID" value="AUG31093.1"/>
    <property type="molecule type" value="Genomic_DNA"/>
</dbReference>
<dbReference type="Gene3D" id="3.40.50.300">
    <property type="entry name" value="P-loop containing nucleotide triphosphate hydrolases"/>
    <property type="match status" value="1"/>
</dbReference>
<keyword evidence="1" id="KW-0813">Transport</keyword>
<dbReference type="PANTHER" id="PTHR42781:SF4">
    <property type="entry name" value="SPERMIDINE_PUTRESCINE IMPORT ATP-BINDING PROTEIN POTA"/>
    <property type="match status" value="1"/>
</dbReference>
<evidence type="ECO:0000259" key="4">
    <source>
        <dbReference type="PROSITE" id="PS50893"/>
    </source>
</evidence>
<proteinExistence type="predicted"/>
<protein>
    <submittedName>
        <fullName evidence="5">ABC transporter</fullName>
    </submittedName>
</protein>
<dbReference type="PROSITE" id="PS50893">
    <property type="entry name" value="ABC_TRANSPORTER_2"/>
    <property type="match status" value="1"/>
</dbReference>
<dbReference type="KEGG" id="mhos:CXR34_04895"/>
<dbReference type="SMART" id="SM00382">
    <property type="entry name" value="AAA"/>
    <property type="match status" value="1"/>
</dbReference>
<dbReference type="Proteomes" id="UP000233276">
    <property type="component" value="Chromosome"/>
</dbReference>
<dbReference type="InterPro" id="IPR050093">
    <property type="entry name" value="ABC_SmlMolc_Importer"/>
</dbReference>
<keyword evidence="2" id="KW-0547">Nucleotide-binding</keyword>
<dbReference type="AlphaFoldDB" id="A0A2K9E281"/>
<keyword evidence="3" id="KW-0067">ATP-binding</keyword>